<dbReference type="InterPro" id="IPR014710">
    <property type="entry name" value="RmlC-like_jellyroll"/>
</dbReference>
<dbReference type="Gene3D" id="2.60.120.10">
    <property type="entry name" value="Jelly Rolls"/>
    <property type="match status" value="1"/>
</dbReference>
<evidence type="ECO:0000256" key="1">
    <source>
        <dbReference type="ARBA" id="ARBA00022723"/>
    </source>
</evidence>
<evidence type="ECO:0000313" key="4">
    <source>
        <dbReference type="Proteomes" id="UP000292884"/>
    </source>
</evidence>
<dbReference type="RefSeq" id="WP_131555158.1">
    <property type="nucleotide sequence ID" value="NZ_SJSK01000006.1"/>
</dbReference>
<dbReference type="AlphaFoldDB" id="A0A4R0MQB1"/>
<feature type="domain" description="Cupin type-2" evidence="2">
    <location>
        <begin position="76"/>
        <end position="139"/>
    </location>
</feature>
<protein>
    <submittedName>
        <fullName evidence="3">Cupin domain-containing protein</fullName>
    </submittedName>
</protein>
<dbReference type="OrthoDB" id="9797047at2"/>
<dbReference type="Pfam" id="PF07883">
    <property type="entry name" value="Cupin_2"/>
    <property type="match status" value="1"/>
</dbReference>
<dbReference type="PANTHER" id="PTHR35848:SF6">
    <property type="entry name" value="CUPIN TYPE-2 DOMAIN-CONTAINING PROTEIN"/>
    <property type="match status" value="1"/>
</dbReference>
<dbReference type="Proteomes" id="UP000292884">
    <property type="component" value="Unassembled WGS sequence"/>
</dbReference>
<evidence type="ECO:0000259" key="2">
    <source>
        <dbReference type="Pfam" id="PF07883"/>
    </source>
</evidence>
<evidence type="ECO:0000313" key="3">
    <source>
        <dbReference type="EMBL" id="TCC88184.1"/>
    </source>
</evidence>
<dbReference type="InterPro" id="IPR013096">
    <property type="entry name" value="Cupin_2"/>
</dbReference>
<organism evidence="3 4">
    <name type="scientific">Pedobacter frigiditerrae</name>
    <dbReference type="NCBI Taxonomy" id="2530452"/>
    <lineage>
        <taxon>Bacteria</taxon>
        <taxon>Pseudomonadati</taxon>
        <taxon>Bacteroidota</taxon>
        <taxon>Sphingobacteriia</taxon>
        <taxon>Sphingobacteriales</taxon>
        <taxon>Sphingobacteriaceae</taxon>
        <taxon>Pedobacter</taxon>
    </lineage>
</organism>
<gene>
    <name evidence="3" type="ORF">EZ428_20905</name>
</gene>
<sequence>MKISNGFYSVLFFVAFLFAFNLSAKSQTIDTSKFILQNDKDVAKEEPGTHNGGGKTIGFNFFANAKGLKTVFRKRTLKPGSSIGYHLQKEDEIYYVISGNGKMKMNGETFPVKPGDAILTRPGSSHGIAPNPDNDLVILIAYEKK</sequence>
<name>A0A4R0MQB1_9SPHI</name>
<reference evidence="3 4" key="1">
    <citation type="submission" date="2019-02" db="EMBL/GenBank/DDBJ databases">
        <title>Pedobacter sp. RP-1-13 sp. nov., isolated from Arctic soil.</title>
        <authorList>
            <person name="Dahal R.H."/>
        </authorList>
    </citation>
    <scope>NUCLEOTIDE SEQUENCE [LARGE SCALE GENOMIC DNA]</scope>
    <source>
        <strain evidence="3 4">RP-1-13</strain>
    </source>
</reference>
<proteinExistence type="predicted"/>
<dbReference type="GO" id="GO:0046872">
    <property type="term" value="F:metal ion binding"/>
    <property type="evidence" value="ECO:0007669"/>
    <property type="project" value="UniProtKB-KW"/>
</dbReference>
<comment type="caution">
    <text evidence="3">The sequence shown here is derived from an EMBL/GenBank/DDBJ whole genome shotgun (WGS) entry which is preliminary data.</text>
</comment>
<dbReference type="PANTHER" id="PTHR35848">
    <property type="entry name" value="OXALATE-BINDING PROTEIN"/>
    <property type="match status" value="1"/>
</dbReference>
<accession>A0A4R0MQB1</accession>
<keyword evidence="4" id="KW-1185">Reference proteome</keyword>
<dbReference type="InterPro" id="IPR051610">
    <property type="entry name" value="GPI/OXD"/>
</dbReference>
<dbReference type="EMBL" id="SJSK01000006">
    <property type="protein sequence ID" value="TCC88184.1"/>
    <property type="molecule type" value="Genomic_DNA"/>
</dbReference>
<keyword evidence="1" id="KW-0479">Metal-binding</keyword>
<dbReference type="SUPFAM" id="SSF51182">
    <property type="entry name" value="RmlC-like cupins"/>
    <property type="match status" value="1"/>
</dbReference>
<dbReference type="InterPro" id="IPR011051">
    <property type="entry name" value="RmlC_Cupin_sf"/>
</dbReference>